<sequence>MRTAMIVINEGVGNGIIVAPLLAALEQCHPEWRYFMAPNIALDTDWVRSAAGIQGASGMFPALWRRFLLADREALWKFIDRHGVELVVNLRMESAEEDGNYFEFRAEATKNGVECWDLHELGERPRRLPFGEQAAGLLRAHDVPVDLSRPAWLADRRKPRPGVVGCYVGASAAVKRWPPGEWSTLITRLGDRGLTAEVAVGPGADEQALARRLSSSPVVSDTVFLHSLEALRDWIAGLDVLVSNDTLAVHLAAALGCPVVTLYLATDGAIWSPVAAPDVSRAVQSTIALSCSSMKPNGTCRRYYSGCPAPCAAGVRPADVLIELDQLEWSTRRAGHQEQEVVK</sequence>
<evidence type="ECO:0000313" key="3">
    <source>
        <dbReference type="EMBL" id="RKN65898.1"/>
    </source>
</evidence>
<evidence type="ECO:0008006" key="5">
    <source>
        <dbReference type="Google" id="ProtNLM"/>
    </source>
</evidence>
<accession>A0A3B0B0D7</accession>
<evidence type="ECO:0000256" key="1">
    <source>
        <dbReference type="ARBA" id="ARBA00022676"/>
    </source>
</evidence>
<dbReference type="RefSeq" id="WP_120757624.1">
    <property type="nucleotide sequence ID" value="NZ_RBAM01000010.1"/>
</dbReference>
<dbReference type="EMBL" id="RBAM01000010">
    <property type="protein sequence ID" value="RKN65898.1"/>
    <property type="molecule type" value="Genomic_DNA"/>
</dbReference>
<name>A0A3B0B0D7_9ACTN</name>
<reference evidence="3 4" key="1">
    <citation type="journal article" date="2015" name="Antonie Van Leeuwenhoek">
        <title>Streptomyces klenkii sp. nov., isolated from deep marine sediment.</title>
        <authorList>
            <person name="Veyisoglu A."/>
            <person name="Sahin N."/>
        </authorList>
    </citation>
    <scope>NUCLEOTIDE SEQUENCE [LARGE SCALE GENOMIC DNA]</scope>
    <source>
        <strain evidence="3 4">KCTC 29202</strain>
    </source>
</reference>
<comment type="caution">
    <text evidence="3">The sequence shown here is derived from an EMBL/GenBank/DDBJ whole genome shotgun (WGS) entry which is preliminary data.</text>
</comment>
<dbReference type="Pfam" id="PF01075">
    <property type="entry name" value="Glyco_transf_9"/>
    <property type="match status" value="1"/>
</dbReference>
<dbReference type="SUPFAM" id="SSF53756">
    <property type="entry name" value="UDP-Glycosyltransferase/glycogen phosphorylase"/>
    <property type="match status" value="1"/>
</dbReference>
<dbReference type="OrthoDB" id="9807356at2"/>
<dbReference type="Gene3D" id="3.40.50.2000">
    <property type="entry name" value="Glycogen Phosphorylase B"/>
    <property type="match status" value="1"/>
</dbReference>
<dbReference type="GO" id="GO:0005829">
    <property type="term" value="C:cytosol"/>
    <property type="evidence" value="ECO:0007669"/>
    <property type="project" value="TreeGrafter"/>
</dbReference>
<dbReference type="AlphaFoldDB" id="A0A3B0B0D7"/>
<protein>
    <recommendedName>
        <fullName evidence="5">Glycosyltransferase family 9 protein</fullName>
    </recommendedName>
</protein>
<dbReference type="GO" id="GO:0009244">
    <property type="term" value="P:lipopolysaccharide core region biosynthetic process"/>
    <property type="evidence" value="ECO:0007669"/>
    <property type="project" value="TreeGrafter"/>
</dbReference>
<dbReference type="InterPro" id="IPR002201">
    <property type="entry name" value="Glyco_trans_9"/>
</dbReference>
<keyword evidence="2" id="KW-0808">Transferase</keyword>
<keyword evidence="1" id="KW-0328">Glycosyltransferase</keyword>
<evidence type="ECO:0000313" key="4">
    <source>
        <dbReference type="Proteomes" id="UP000270343"/>
    </source>
</evidence>
<proteinExistence type="predicted"/>
<dbReference type="PANTHER" id="PTHR30160">
    <property type="entry name" value="TETRAACYLDISACCHARIDE 4'-KINASE-RELATED"/>
    <property type="match status" value="1"/>
</dbReference>
<dbReference type="Proteomes" id="UP000270343">
    <property type="component" value="Unassembled WGS sequence"/>
</dbReference>
<evidence type="ECO:0000256" key="2">
    <source>
        <dbReference type="ARBA" id="ARBA00022679"/>
    </source>
</evidence>
<dbReference type="GO" id="GO:0008713">
    <property type="term" value="F:ADP-heptose-lipopolysaccharide heptosyltransferase activity"/>
    <property type="evidence" value="ECO:0007669"/>
    <property type="project" value="TreeGrafter"/>
</dbReference>
<gene>
    <name evidence="3" type="ORF">D7231_24075</name>
</gene>
<organism evidence="3 4">
    <name type="scientific">Streptomyces klenkii</name>
    <dbReference type="NCBI Taxonomy" id="1420899"/>
    <lineage>
        <taxon>Bacteria</taxon>
        <taxon>Bacillati</taxon>
        <taxon>Actinomycetota</taxon>
        <taxon>Actinomycetes</taxon>
        <taxon>Kitasatosporales</taxon>
        <taxon>Streptomycetaceae</taxon>
        <taxon>Streptomyces</taxon>
    </lineage>
</organism>
<dbReference type="InterPro" id="IPR051199">
    <property type="entry name" value="LPS_LOS_Heptosyltrfase"/>
</dbReference>
<keyword evidence="4" id="KW-1185">Reference proteome</keyword>